<dbReference type="AlphaFoldDB" id="A0A387BJE9"/>
<reference evidence="2 3" key="1">
    <citation type="submission" date="2018-09" db="EMBL/GenBank/DDBJ databases">
        <title>Genome sequencing of strain 2DFW10M-5.</title>
        <authorList>
            <person name="Heo J."/>
            <person name="Kim S.-J."/>
            <person name="Kwon S.-W."/>
        </authorList>
    </citation>
    <scope>NUCLEOTIDE SEQUENCE [LARGE SCALE GENOMIC DNA]</scope>
    <source>
        <strain evidence="2 3">2DFW10M-5</strain>
    </source>
</reference>
<protein>
    <submittedName>
        <fullName evidence="2">Uncharacterized protein</fullName>
    </submittedName>
</protein>
<gene>
    <name evidence="2" type="ORF">D7I44_04470</name>
</gene>
<evidence type="ECO:0000313" key="2">
    <source>
        <dbReference type="EMBL" id="AYG02848.1"/>
    </source>
</evidence>
<dbReference type="OrthoDB" id="5119263at2"/>
<feature type="transmembrane region" description="Helical" evidence="1">
    <location>
        <begin position="39"/>
        <end position="58"/>
    </location>
</feature>
<keyword evidence="1" id="KW-1133">Transmembrane helix</keyword>
<organism evidence="2 3">
    <name type="scientific">Gryllotalpicola protaetiae</name>
    <dbReference type="NCBI Taxonomy" id="2419771"/>
    <lineage>
        <taxon>Bacteria</taxon>
        <taxon>Bacillati</taxon>
        <taxon>Actinomycetota</taxon>
        <taxon>Actinomycetes</taxon>
        <taxon>Micrococcales</taxon>
        <taxon>Microbacteriaceae</taxon>
        <taxon>Gryllotalpicola</taxon>
    </lineage>
</organism>
<keyword evidence="1" id="KW-0472">Membrane</keyword>
<accession>A0A387BJE9</accession>
<keyword evidence="1" id="KW-0812">Transmembrane</keyword>
<evidence type="ECO:0000313" key="3">
    <source>
        <dbReference type="Proteomes" id="UP000275069"/>
    </source>
</evidence>
<dbReference type="KEGG" id="gry:D7I44_04470"/>
<dbReference type="Proteomes" id="UP000275069">
    <property type="component" value="Chromosome"/>
</dbReference>
<sequence length="92" mass="9394">MTTDPLPRGAAKGTVSAVWAFALVAAVLIGVFSHADYDGAWLSLSLAASVVIALCIQLATQEKRGFVGRLASSVAGALVILAVATGVIYLIH</sequence>
<dbReference type="EMBL" id="CP032624">
    <property type="protein sequence ID" value="AYG02848.1"/>
    <property type="molecule type" value="Genomic_DNA"/>
</dbReference>
<proteinExistence type="predicted"/>
<feature type="transmembrane region" description="Helical" evidence="1">
    <location>
        <begin position="70"/>
        <end position="91"/>
    </location>
</feature>
<evidence type="ECO:0000256" key="1">
    <source>
        <dbReference type="SAM" id="Phobius"/>
    </source>
</evidence>
<keyword evidence="3" id="KW-1185">Reference proteome</keyword>
<feature type="transmembrane region" description="Helical" evidence="1">
    <location>
        <begin position="12"/>
        <end position="33"/>
    </location>
</feature>
<name>A0A387BJE9_9MICO</name>
<dbReference type="RefSeq" id="WP_120788382.1">
    <property type="nucleotide sequence ID" value="NZ_CP032624.1"/>
</dbReference>